<feature type="chain" id="PRO_5013673588" description="F-box associated domain-containing protein" evidence="1">
    <location>
        <begin position="18"/>
        <end position="180"/>
    </location>
</feature>
<evidence type="ECO:0000256" key="1">
    <source>
        <dbReference type="SAM" id="SignalP"/>
    </source>
</evidence>
<protein>
    <recommendedName>
        <fullName evidence="4">F-box associated domain-containing protein</fullName>
    </recommendedName>
</protein>
<dbReference type="InParanoid" id="A0A2G5D4W0"/>
<gene>
    <name evidence="2" type="ORF">AQUCO_02700040v1</name>
</gene>
<proteinExistence type="predicted"/>
<feature type="signal peptide" evidence="1">
    <location>
        <begin position="1"/>
        <end position="17"/>
    </location>
</feature>
<evidence type="ECO:0000313" key="2">
    <source>
        <dbReference type="EMBL" id="PIA38551.1"/>
    </source>
</evidence>
<dbReference type="OrthoDB" id="1937835at2759"/>
<evidence type="ECO:0008006" key="4">
    <source>
        <dbReference type="Google" id="ProtNLM"/>
    </source>
</evidence>
<keyword evidence="3" id="KW-1185">Reference proteome</keyword>
<dbReference type="AlphaFoldDB" id="A0A2G5D4W0"/>
<keyword evidence="1" id="KW-0732">Signal</keyword>
<evidence type="ECO:0000313" key="3">
    <source>
        <dbReference type="Proteomes" id="UP000230069"/>
    </source>
</evidence>
<accession>A0A2G5D4W0</accession>
<dbReference type="Proteomes" id="UP000230069">
    <property type="component" value="Unassembled WGS sequence"/>
</dbReference>
<sequence length="180" mass="20837">MVRTWLTLLVSFDFSKCVFETMPLPDVYTVGEFNLRLALFKENVACIEQPDCRLGEKYDCNVWVMNEYGVKESWYKLCTVKLDEYNYPIGFSKKGEIICKKGDYKEDEEELWLCDPVTKELQSLPMQPLEQYFKIAVYKESLVSIKSLYGETNIVHFNSVVEPCDFAGSNLEANCVGLQQ</sequence>
<name>A0A2G5D4W0_AQUCA</name>
<dbReference type="EMBL" id="KZ305044">
    <property type="protein sequence ID" value="PIA38551.1"/>
    <property type="molecule type" value="Genomic_DNA"/>
</dbReference>
<organism evidence="2 3">
    <name type="scientific">Aquilegia coerulea</name>
    <name type="common">Rocky mountain columbine</name>
    <dbReference type="NCBI Taxonomy" id="218851"/>
    <lineage>
        <taxon>Eukaryota</taxon>
        <taxon>Viridiplantae</taxon>
        <taxon>Streptophyta</taxon>
        <taxon>Embryophyta</taxon>
        <taxon>Tracheophyta</taxon>
        <taxon>Spermatophyta</taxon>
        <taxon>Magnoliopsida</taxon>
        <taxon>Ranunculales</taxon>
        <taxon>Ranunculaceae</taxon>
        <taxon>Thalictroideae</taxon>
        <taxon>Aquilegia</taxon>
    </lineage>
</organism>
<reference evidence="2 3" key="1">
    <citation type="submission" date="2017-09" db="EMBL/GenBank/DDBJ databases">
        <title>WGS assembly of Aquilegia coerulea Goldsmith.</title>
        <authorList>
            <person name="Hodges S."/>
            <person name="Kramer E."/>
            <person name="Nordborg M."/>
            <person name="Tomkins J."/>
            <person name="Borevitz J."/>
            <person name="Derieg N."/>
            <person name="Yan J."/>
            <person name="Mihaltcheva S."/>
            <person name="Hayes R.D."/>
            <person name="Rokhsar D."/>
        </authorList>
    </citation>
    <scope>NUCLEOTIDE SEQUENCE [LARGE SCALE GENOMIC DNA]</scope>
    <source>
        <strain evidence="3">cv. Goldsmith</strain>
    </source>
</reference>